<keyword evidence="2" id="KW-1133">Transmembrane helix</keyword>
<sequence length="113" mass="12582">MASMKMLVGIAMSASISALCFSMIGVIVMFNDLNTLYDDVMDEMGDFKVSLTCTAFHILTLLIWTSYSRVTILESFMHTSDEPNPLKWLSTDSVLMDVRKTLRNVNSVPTSSS</sequence>
<evidence type="ECO:0000313" key="5">
    <source>
        <dbReference type="WBParaSite" id="ALUE_0001346001-mRNA-1"/>
    </source>
</evidence>
<evidence type="ECO:0000256" key="2">
    <source>
        <dbReference type="SAM" id="Phobius"/>
    </source>
</evidence>
<evidence type="ECO:0000313" key="4">
    <source>
        <dbReference type="Proteomes" id="UP000036681"/>
    </source>
</evidence>
<feature type="transmembrane region" description="Helical" evidence="2">
    <location>
        <begin position="7"/>
        <end position="29"/>
    </location>
</feature>
<reference evidence="5" key="1">
    <citation type="submission" date="2017-02" db="UniProtKB">
        <authorList>
            <consortium name="WormBaseParasite"/>
        </authorList>
    </citation>
    <scope>IDENTIFICATION</scope>
</reference>
<dbReference type="GO" id="GO:0042302">
    <property type="term" value="F:structural constituent of cuticle"/>
    <property type="evidence" value="ECO:0007669"/>
    <property type="project" value="InterPro"/>
</dbReference>
<dbReference type="AlphaFoldDB" id="A0A0M3I842"/>
<protein>
    <submittedName>
        <fullName evidence="5">Col_cuticle_N domain-containing protein</fullName>
    </submittedName>
</protein>
<dbReference type="WBParaSite" id="ALUE_0001346001-mRNA-1">
    <property type="protein sequence ID" value="ALUE_0001346001-mRNA-1"/>
    <property type="gene ID" value="ALUE_0001346001"/>
</dbReference>
<feature type="domain" description="Nematode cuticle collagen N-terminal" evidence="3">
    <location>
        <begin position="10"/>
        <end position="50"/>
    </location>
</feature>
<organism evidence="4 5">
    <name type="scientific">Ascaris lumbricoides</name>
    <name type="common">Giant roundworm</name>
    <dbReference type="NCBI Taxonomy" id="6252"/>
    <lineage>
        <taxon>Eukaryota</taxon>
        <taxon>Metazoa</taxon>
        <taxon>Ecdysozoa</taxon>
        <taxon>Nematoda</taxon>
        <taxon>Chromadorea</taxon>
        <taxon>Rhabditida</taxon>
        <taxon>Spirurina</taxon>
        <taxon>Ascaridomorpha</taxon>
        <taxon>Ascaridoidea</taxon>
        <taxon>Ascarididae</taxon>
        <taxon>Ascaris</taxon>
    </lineage>
</organism>
<keyword evidence="2" id="KW-0812">Transmembrane</keyword>
<keyword evidence="1" id="KW-0677">Repeat</keyword>
<dbReference type="Proteomes" id="UP000036681">
    <property type="component" value="Unplaced"/>
</dbReference>
<keyword evidence="4" id="KW-1185">Reference proteome</keyword>
<accession>A0A0M3I842</accession>
<evidence type="ECO:0000259" key="3">
    <source>
        <dbReference type="Pfam" id="PF01484"/>
    </source>
</evidence>
<dbReference type="InterPro" id="IPR002486">
    <property type="entry name" value="Col_cuticle_N"/>
</dbReference>
<feature type="transmembrane region" description="Helical" evidence="2">
    <location>
        <begin position="49"/>
        <end position="67"/>
    </location>
</feature>
<keyword evidence="2" id="KW-0472">Membrane</keyword>
<dbReference type="Pfam" id="PF01484">
    <property type="entry name" value="Col_cuticle_N"/>
    <property type="match status" value="1"/>
</dbReference>
<name>A0A0M3I842_ASCLU</name>
<evidence type="ECO:0000256" key="1">
    <source>
        <dbReference type="ARBA" id="ARBA00022737"/>
    </source>
</evidence>
<proteinExistence type="predicted"/>